<dbReference type="VEuPathDB" id="VectorBase:SSCA010076"/>
<accession>A0A132A1R1</accession>
<sequence>MDRPNKTEDLFLTDFELFFVDDNVKDGRLDDFKGGTIFDAKDFGLDLAVIVGFGDVLSTVELIGLRDLAGTDGGDFFDDRSNGVKNGPLIGELEIMEF</sequence>
<name>A0A132A1R1_SARSC</name>
<organism evidence="1 2">
    <name type="scientific">Sarcoptes scabiei</name>
    <name type="common">Itch mite</name>
    <name type="synonym">Acarus scabiei</name>
    <dbReference type="NCBI Taxonomy" id="52283"/>
    <lineage>
        <taxon>Eukaryota</taxon>
        <taxon>Metazoa</taxon>
        <taxon>Ecdysozoa</taxon>
        <taxon>Arthropoda</taxon>
        <taxon>Chelicerata</taxon>
        <taxon>Arachnida</taxon>
        <taxon>Acari</taxon>
        <taxon>Acariformes</taxon>
        <taxon>Sarcoptiformes</taxon>
        <taxon>Astigmata</taxon>
        <taxon>Psoroptidia</taxon>
        <taxon>Sarcoptoidea</taxon>
        <taxon>Sarcoptidae</taxon>
        <taxon>Sarcoptinae</taxon>
        <taxon>Sarcoptes</taxon>
    </lineage>
</organism>
<evidence type="ECO:0000313" key="1">
    <source>
        <dbReference type="EMBL" id="KPM04988.1"/>
    </source>
</evidence>
<dbReference type="Proteomes" id="UP000616769">
    <property type="component" value="Unassembled WGS sequence"/>
</dbReference>
<protein>
    <submittedName>
        <fullName evidence="1">Uncharacterized protein</fullName>
    </submittedName>
</protein>
<evidence type="ECO:0000313" key="2">
    <source>
        <dbReference type="Proteomes" id="UP000616769"/>
    </source>
</evidence>
<dbReference type="AlphaFoldDB" id="A0A132A1R1"/>
<comment type="caution">
    <text evidence="1">The sequence shown here is derived from an EMBL/GenBank/DDBJ whole genome shotgun (WGS) entry which is preliminary data.</text>
</comment>
<proteinExistence type="predicted"/>
<gene>
    <name evidence="1" type="ORF">QR98_0034460</name>
</gene>
<reference evidence="1 2" key="1">
    <citation type="journal article" date="2015" name="Parasit. Vectors">
        <title>Draft genome of the scabies mite.</title>
        <authorList>
            <person name="Rider S.D.Jr."/>
            <person name="Morgan M.S."/>
            <person name="Arlian L.G."/>
        </authorList>
    </citation>
    <scope>NUCLEOTIDE SEQUENCE [LARGE SCALE GENOMIC DNA]</scope>
    <source>
        <strain evidence="1">Arlian Lab</strain>
    </source>
</reference>
<dbReference type="EMBL" id="JXLN01010035">
    <property type="protein sequence ID" value="KPM04988.1"/>
    <property type="molecule type" value="Genomic_DNA"/>
</dbReference>